<feature type="region of interest" description="Disordered" evidence="1">
    <location>
        <begin position="375"/>
        <end position="416"/>
    </location>
</feature>
<feature type="region of interest" description="Disordered" evidence="1">
    <location>
        <begin position="324"/>
        <end position="343"/>
    </location>
</feature>
<feature type="compositionally biased region" description="Polar residues" evidence="1">
    <location>
        <begin position="328"/>
        <end position="342"/>
    </location>
</feature>
<proteinExistence type="predicted"/>
<feature type="compositionally biased region" description="Low complexity" evidence="1">
    <location>
        <begin position="10"/>
        <end position="22"/>
    </location>
</feature>
<feature type="compositionally biased region" description="Low complexity" evidence="1">
    <location>
        <begin position="94"/>
        <end position="114"/>
    </location>
</feature>
<keyword evidence="4" id="KW-1185">Reference proteome</keyword>
<evidence type="ECO:0008006" key="5">
    <source>
        <dbReference type="Google" id="ProtNLM"/>
    </source>
</evidence>
<feature type="transmembrane region" description="Helical" evidence="2">
    <location>
        <begin position="285"/>
        <end position="307"/>
    </location>
</feature>
<feature type="compositionally biased region" description="Basic and acidic residues" evidence="1">
    <location>
        <begin position="56"/>
        <end position="65"/>
    </location>
</feature>
<feature type="region of interest" description="Disordered" evidence="1">
    <location>
        <begin position="430"/>
        <end position="452"/>
    </location>
</feature>
<evidence type="ECO:0000256" key="1">
    <source>
        <dbReference type="SAM" id="MobiDB-lite"/>
    </source>
</evidence>
<dbReference type="EMBL" id="KV442030">
    <property type="protein sequence ID" value="OAQ31427.1"/>
    <property type="molecule type" value="Genomic_DNA"/>
</dbReference>
<keyword evidence="2" id="KW-1133">Transmembrane helix</keyword>
<organism evidence="3 4">
    <name type="scientific">Linnemannia elongata AG-77</name>
    <dbReference type="NCBI Taxonomy" id="1314771"/>
    <lineage>
        <taxon>Eukaryota</taxon>
        <taxon>Fungi</taxon>
        <taxon>Fungi incertae sedis</taxon>
        <taxon>Mucoromycota</taxon>
        <taxon>Mortierellomycotina</taxon>
        <taxon>Mortierellomycetes</taxon>
        <taxon>Mortierellales</taxon>
        <taxon>Mortierellaceae</taxon>
        <taxon>Linnemannia</taxon>
    </lineage>
</organism>
<feature type="transmembrane region" description="Helical" evidence="2">
    <location>
        <begin position="224"/>
        <end position="247"/>
    </location>
</feature>
<dbReference type="AlphaFoldDB" id="A0A197K1F0"/>
<sequence>MSHRRTPSNGAIAAGGPSTASSGGVGGGGHNIFHHTTHSNNSINSSSSSSSGGSKKVGELTDHQKREQQRLAVLLNQDQQNQQDPSQEPLTQVSTTTTGTTTTTNSGSNNNTNSNHHHHGSSKSHRAKRQTLLTKALLSYLNFFRIVQPLVSLTAFGTITPVLSYFRTQTIFPTIQATLYVFTATLACCSLFFSIIYLIDVLYHKPLFWPFTNKYFRPTSRARIGGDLIICMVFSGLWFLSGVGLVIDTVWVDCGRIIGLESVFADNHRSVDKIRQVCRLEKATLGLAVISWACWMGVLLVLLYGHFWKRRQVIAERLRDRLSRRRQPATTTQAAPEGTSSAIAAHPSSDAAVGREGAITPSGASVISGRGVGVGGGATANNNNGNNSSDHLQVPSSQQDGQRRQDSSGDYNCQDMEGEVGLTGIICRYDDEEGGSTIGQSSRRSRLQQSSA</sequence>
<feature type="region of interest" description="Disordered" evidence="1">
    <location>
        <begin position="78"/>
        <end position="126"/>
    </location>
</feature>
<feature type="compositionally biased region" description="Basic residues" evidence="1">
    <location>
        <begin position="115"/>
        <end position="126"/>
    </location>
</feature>
<feature type="transmembrane region" description="Helical" evidence="2">
    <location>
        <begin position="136"/>
        <end position="159"/>
    </location>
</feature>
<accession>A0A197K1F0</accession>
<feature type="compositionally biased region" description="Low complexity" evidence="1">
    <location>
        <begin position="39"/>
        <end position="54"/>
    </location>
</feature>
<gene>
    <name evidence="3" type="ORF">K457DRAFT_30932</name>
</gene>
<keyword evidence="2" id="KW-0472">Membrane</keyword>
<dbReference type="OrthoDB" id="2434847at2759"/>
<name>A0A197K1F0_9FUNG</name>
<evidence type="ECO:0000313" key="3">
    <source>
        <dbReference type="EMBL" id="OAQ31427.1"/>
    </source>
</evidence>
<feature type="compositionally biased region" description="Low complexity" evidence="1">
    <location>
        <begin position="379"/>
        <end position="389"/>
    </location>
</feature>
<keyword evidence="2" id="KW-0812">Transmembrane</keyword>
<evidence type="ECO:0000256" key="2">
    <source>
        <dbReference type="SAM" id="Phobius"/>
    </source>
</evidence>
<feature type="region of interest" description="Disordered" evidence="1">
    <location>
        <begin position="1"/>
        <end position="65"/>
    </location>
</feature>
<reference evidence="3 4" key="1">
    <citation type="submission" date="2016-05" db="EMBL/GenBank/DDBJ databases">
        <title>Genome sequencing reveals origins of a unique bacterial endosymbiosis in the earliest lineages of terrestrial Fungi.</title>
        <authorList>
            <consortium name="DOE Joint Genome Institute"/>
            <person name="Uehling J."/>
            <person name="Gryganskyi A."/>
            <person name="Hameed K."/>
            <person name="Tschaplinski T."/>
            <person name="Misztal P."/>
            <person name="Wu S."/>
            <person name="Desiro A."/>
            <person name="Vande Pol N."/>
            <person name="Du Z.-Y."/>
            <person name="Zienkiewicz A."/>
            <person name="Zienkiewicz K."/>
            <person name="Morin E."/>
            <person name="Tisserant E."/>
            <person name="Splivallo R."/>
            <person name="Hainaut M."/>
            <person name="Henrissat B."/>
            <person name="Ohm R."/>
            <person name="Kuo A."/>
            <person name="Yan J."/>
            <person name="Lipzen A."/>
            <person name="Nolan M."/>
            <person name="Labutti K."/>
            <person name="Barry K."/>
            <person name="Goldstein A."/>
            <person name="Labbe J."/>
            <person name="Schadt C."/>
            <person name="Tuskan G."/>
            <person name="Grigoriev I."/>
            <person name="Martin F."/>
            <person name="Vilgalys R."/>
            <person name="Bonito G."/>
        </authorList>
    </citation>
    <scope>NUCLEOTIDE SEQUENCE [LARGE SCALE GENOMIC DNA]</scope>
    <source>
        <strain evidence="3 4">AG-77</strain>
    </source>
</reference>
<dbReference type="Proteomes" id="UP000078512">
    <property type="component" value="Unassembled WGS sequence"/>
</dbReference>
<protein>
    <recommendedName>
        <fullName evidence="5">MARVEL domain-containing protein</fullName>
    </recommendedName>
</protein>
<evidence type="ECO:0000313" key="4">
    <source>
        <dbReference type="Proteomes" id="UP000078512"/>
    </source>
</evidence>
<feature type="transmembrane region" description="Helical" evidence="2">
    <location>
        <begin position="179"/>
        <end position="203"/>
    </location>
</feature>